<name>A0A7T0C561_9BACT</name>
<dbReference type="Gene3D" id="3.40.50.150">
    <property type="entry name" value="Vaccinia Virus protein VP39"/>
    <property type="match status" value="1"/>
</dbReference>
<feature type="domain" description="O-methyltransferase C-terminal" evidence="5">
    <location>
        <begin position="120"/>
        <end position="293"/>
    </location>
</feature>
<feature type="active site" description="Proton acceptor" evidence="4">
    <location>
        <position position="236"/>
    </location>
</feature>
<keyword evidence="3" id="KW-0949">S-adenosyl-L-methionine</keyword>
<accession>A0A7T0C561</accession>
<dbReference type="InterPro" id="IPR036388">
    <property type="entry name" value="WH-like_DNA-bd_sf"/>
</dbReference>
<dbReference type="SUPFAM" id="SSF53335">
    <property type="entry name" value="S-adenosyl-L-methionine-dependent methyltransferases"/>
    <property type="match status" value="1"/>
</dbReference>
<evidence type="ECO:0000313" key="7">
    <source>
        <dbReference type="EMBL" id="QPJ66592.1"/>
    </source>
</evidence>
<dbReference type="Proteomes" id="UP000594464">
    <property type="component" value="Chromosome"/>
</dbReference>
<gene>
    <name evidence="7" type="ORF">G3M78_14745</name>
</gene>
<dbReference type="GO" id="GO:0008171">
    <property type="term" value="F:O-methyltransferase activity"/>
    <property type="evidence" value="ECO:0007669"/>
    <property type="project" value="InterPro"/>
</dbReference>
<dbReference type="Gene3D" id="1.10.10.10">
    <property type="entry name" value="Winged helix-like DNA-binding domain superfamily/Winged helix DNA-binding domain"/>
    <property type="match status" value="1"/>
</dbReference>
<dbReference type="PROSITE" id="PS51683">
    <property type="entry name" value="SAM_OMT_II"/>
    <property type="match status" value="1"/>
</dbReference>
<evidence type="ECO:0000256" key="2">
    <source>
        <dbReference type="ARBA" id="ARBA00022679"/>
    </source>
</evidence>
<dbReference type="GO" id="GO:0046983">
    <property type="term" value="F:protein dimerization activity"/>
    <property type="evidence" value="ECO:0007669"/>
    <property type="project" value="InterPro"/>
</dbReference>
<dbReference type="GO" id="GO:0032259">
    <property type="term" value="P:methylation"/>
    <property type="evidence" value="ECO:0007669"/>
    <property type="project" value="UniProtKB-KW"/>
</dbReference>
<dbReference type="PANTHER" id="PTHR43712">
    <property type="entry name" value="PUTATIVE (AFU_ORTHOLOGUE AFUA_4G14580)-RELATED"/>
    <property type="match status" value="1"/>
</dbReference>
<dbReference type="InterPro" id="IPR001077">
    <property type="entry name" value="COMT_C"/>
</dbReference>
<dbReference type="EMBL" id="CP048620">
    <property type="protein sequence ID" value="QPJ66592.1"/>
    <property type="molecule type" value="Genomic_DNA"/>
</dbReference>
<keyword evidence="2 7" id="KW-0808">Transferase</keyword>
<dbReference type="Pfam" id="PF08100">
    <property type="entry name" value="Dimerisation"/>
    <property type="match status" value="1"/>
</dbReference>
<dbReference type="InterPro" id="IPR016461">
    <property type="entry name" value="COMT-like"/>
</dbReference>
<dbReference type="InterPro" id="IPR036390">
    <property type="entry name" value="WH_DNA-bd_sf"/>
</dbReference>
<protein>
    <submittedName>
        <fullName evidence="7">Methyltransferase</fullName>
    </submittedName>
</protein>
<dbReference type="Pfam" id="PF00891">
    <property type="entry name" value="Methyltransf_2"/>
    <property type="match status" value="1"/>
</dbReference>
<dbReference type="InterPro" id="IPR029063">
    <property type="entry name" value="SAM-dependent_MTases_sf"/>
</dbReference>
<dbReference type="PANTHER" id="PTHR43712:SF2">
    <property type="entry name" value="O-METHYLTRANSFERASE CICE"/>
    <property type="match status" value="1"/>
</dbReference>
<proteinExistence type="predicted"/>
<dbReference type="SUPFAM" id="SSF46785">
    <property type="entry name" value="Winged helix' DNA-binding domain"/>
    <property type="match status" value="1"/>
</dbReference>
<dbReference type="InterPro" id="IPR012967">
    <property type="entry name" value="COMT_dimerisation"/>
</dbReference>
<keyword evidence="1 7" id="KW-0489">Methyltransferase</keyword>
<evidence type="ECO:0000259" key="6">
    <source>
        <dbReference type="Pfam" id="PF08100"/>
    </source>
</evidence>
<sequence length="330" mass="36356">MDIEKTLAAILSGMEPACVLTTANSLGIFDLLEEAPMTAQQVAAKLNVPEKGVVRLLDALASLQLISKQEANYSLPEEAREYLTRNGARSMKDWIDLYANLMPVWLRLPTFIETGSQIQSIMEMLGSDPQRKRAFTHAMHDKALKATQVLARELPLSEARRMIDVGGGPGTYALEWCKIFPDLSATVFDIAPVLEIASEYIKKYHLEDRVDTRAGDALKGDFGSGYDLALVANILHMYSETDAQQILANVTRSLVPGGRIVIHGFCTDPGEIAPTKDVMFSLNIGMLTEGGRAHPVEEKIGWLQELGYQDIIHFRIDAMPTGVITALKAR</sequence>
<evidence type="ECO:0000256" key="3">
    <source>
        <dbReference type="ARBA" id="ARBA00022691"/>
    </source>
</evidence>
<dbReference type="AlphaFoldDB" id="A0A7T0C561"/>
<dbReference type="PIRSF" id="PIRSF005739">
    <property type="entry name" value="O-mtase"/>
    <property type="match status" value="1"/>
</dbReference>
<reference evidence="8" key="1">
    <citation type="submission" date="2020-02" db="EMBL/GenBank/DDBJ databases">
        <title>Genomic and physiological characterization of two novel Nitrospinaceae genera.</title>
        <authorList>
            <person name="Mueller A.J."/>
            <person name="Jung M.-Y."/>
            <person name="Strachan C.R."/>
            <person name="Herbold C.W."/>
            <person name="Kirkegaard R.H."/>
            <person name="Daims H."/>
        </authorList>
    </citation>
    <scope>NUCLEOTIDE SEQUENCE [LARGE SCALE GENOMIC DNA]</scope>
</reference>
<evidence type="ECO:0000259" key="5">
    <source>
        <dbReference type="Pfam" id="PF00891"/>
    </source>
</evidence>
<evidence type="ECO:0000256" key="4">
    <source>
        <dbReference type="PIRSR" id="PIRSR005739-1"/>
    </source>
</evidence>
<evidence type="ECO:0000313" key="8">
    <source>
        <dbReference type="Proteomes" id="UP000594464"/>
    </source>
</evidence>
<organism evidence="7 8">
    <name type="scientific">Candidatus Nitrohelix vancouverensis</name>
    <dbReference type="NCBI Taxonomy" id="2705534"/>
    <lineage>
        <taxon>Bacteria</taxon>
        <taxon>Pseudomonadati</taxon>
        <taxon>Nitrospinota/Tectimicrobiota group</taxon>
        <taxon>Nitrospinota</taxon>
        <taxon>Nitrospinia</taxon>
        <taxon>Nitrospinales</taxon>
        <taxon>Nitrospinaceae</taxon>
        <taxon>Candidatus Nitrohelix</taxon>
    </lineage>
</organism>
<evidence type="ECO:0000256" key="1">
    <source>
        <dbReference type="ARBA" id="ARBA00022603"/>
    </source>
</evidence>
<dbReference type="KEGG" id="nva:G3M78_14745"/>
<feature type="domain" description="O-methyltransferase dimerisation" evidence="6">
    <location>
        <begin position="19"/>
        <end position="84"/>
    </location>
</feature>
<dbReference type="CDD" id="cd02440">
    <property type="entry name" value="AdoMet_MTases"/>
    <property type="match status" value="1"/>
</dbReference>